<name>W6PXE4_PENRF</name>
<dbReference type="AlphaFoldDB" id="W6PXE4"/>
<evidence type="ECO:0000313" key="2">
    <source>
        <dbReference type="EMBL" id="CDM28456.1"/>
    </source>
</evidence>
<proteinExistence type="predicted"/>
<sequence>MLARSYILSSRCVEIMQSAGKDCALLHKNGDSMTDELLGSRHTRSLGSSSEERTS</sequence>
<keyword evidence="3" id="KW-1185">Reference proteome</keyword>
<reference evidence="2" key="1">
    <citation type="journal article" date="2014" name="Nat. Commun.">
        <title>Multiple recent horizontal transfers of a large genomic region in cheese making fungi.</title>
        <authorList>
            <person name="Cheeseman K."/>
            <person name="Ropars J."/>
            <person name="Renault P."/>
            <person name="Dupont J."/>
            <person name="Gouzy J."/>
            <person name="Branca A."/>
            <person name="Abraham A.L."/>
            <person name="Ceppi M."/>
            <person name="Conseiller E."/>
            <person name="Debuchy R."/>
            <person name="Malagnac F."/>
            <person name="Goarin A."/>
            <person name="Silar P."/>
            <person name="Lacoste S."/>
            <person name="Sallet E."/>
            <person name="Bensimon A."/>
            <person name="Giraud T."/>
            <person name="Brygoo Y."/>
        </authorList>
    </citation>
    <scope>NUCLEOTIDE SEQUENCE [LARGE SCALE GENOMIC DNA]</scope>
    <source>
        <strain evidence="2">FM164</strain>
    </source>
</reference>
<dbReference type="Proteomes" id="UP000030686">
    <property type="component" value="Unassembled WGS sequence"/>
</dbReference>
<protein>
    <submittedName>
        <fullName evidence="2">Genomic scaffold, ProqFM164S01</fullName>
    </submittedName>
</protein>
<gene>
    <name evidence="2" type="ORF">PROQFM164_S01g002267</name>
</gene>
<evidence type="ECO:0000256" key="1">
    <source>
        <dbReference type="SAM" id="MobiDB-lite"/>
    </source>
</evidence>
<dbReference type="OrthoDB" id="3549294at2759"/>
<accession>W6PXE4</accession>
<dbReference type="EMBL" id="HG792015">
    <property type="protein sequence ID" value="CDM28456.1"/>
    <property type="molecule type" value="Genomic_DNA"/>
</dbReference>
<feature type="region of interest" description="Disordered" evidence="1">
    <location>
        <begin position="34"/>
        <end position="55"/>
    </location>
</feature>
<organism evidence="2 3">
    <name type="scientific">Penicillium roqueforti (strain FM164)</name>
    <dbReference type="NCBI Taxonomy" id="1365484"/>
    <lineage>
        <taxon>Eukaryota</taxon>
        <taxon>Fungi</taxon>
        <taxon>Dikarya</taxon>
        <taxon>Ascomycota</taxon>
        <taxon>Pezizomycotina</taxon>
        <taxon>Eurotiomycetes</taxon>
        <taxon>Eurotiomycetidae</taxon>
        <taxon>Eurotiales</taxon>
        <taxon>Aspergillaceae</taxon>
        <taxon>Penicillium</taxon>
    </lineage>
</organism>
<evidence type="ECO:0000313" key="3">
    <source>
        <dbReference type="Proteomes" id="UP000030686"/>
    </source>
</evidence>